<gene>
    <name evidence="2" type="ORF">J2W56_003444</name>
</gene>
<accession>A0ABU1XGL5</accession>
<reference evidence="2 3" key="1">
    <citation type="submission" date="2023-07" db="EMBL/GenBank/DDBJ databases">
        <title>Sorghum-associated microbial communities from plants grown in Nebraska, USA.</title>
        <authorList>
            <person name="Schachtman D."/>
        </authorList>
    </citation>
    <scope>NUCLEOTIDE SEQUENCE [LARGE SCALE GENOMIC DNA]</scope>
    <source>
        <strain evidence="2 3">4272</strain>
    </source>
</reference>
<dbReference type="EMBL" id="JAVDWW010000005">
    <property type="protein sequence ID" value="MDR7169700.1"/>
    <property type="molecule type" value="Genomic_DNA"/>
</dbReference>
<dbReference type="RefSeq" id="WP_063006702.1">
    <property type="nucleotide sequence ID" value="NZ_JAVDWW010000005.1"/>
</dbReference>
<comment type="caution">
    <text evidence="2">The sequence shown here is derived from an EMBL/GenBank/DDBJ whole genome shotgun (WGS) entry which is preliminary data.</text>
</comment>
<proteinExistence type="predicted"/>
<sequence>MTLSPLHTPSVSPRAPTGTPRFLLGGDPGGYIEATWWPLSGSLVTELPELITALQLRTGPIWRVVYDPTAWSPAERRLRIDDRVIRLDPYPFELFGTLYAYGTNGTVIVLRVVPSRTGTDSASRATGEPARSVAPSATDKDHAPGRPITNHAAMGASTVR</sequence>
<dbReference type="Pfam" id="PF19457">
    <property type="entry name" value="DUF5994"/>
    <property type="match status" value="1"/>
</dbReference>
<organism evidence="2 3">
    <name type="scientific">Nocardia kruczakiae</name>
    <dbReference type="NCBI Taxonomy" id="261477"/>
    <lineage>
        <taxon>Bacteria</taxon>
        <taxon>Bacillati</taxon>
        <taxon>Actinomycetota</taxon>
        <taxon>Actinomycetes</taxon>
        <taxon>Mycobacteriales</taxon>
        <taxon>Nocardiaceae</taxon>
        <taxon>Nocardia</taxon>
    </lineage>
</organism>
<dbReference type="Proteomes" id="UP001251217">
    <property type="component" value="Unassembled WGS sequence"/>
</dbReference>
<protein>
    <submittedName>
        <fullName evidence="2">Uncharacterized protein</fullName>
    </submittedName>
</protein>
<evidence type="ECO:0000256" key="1">
    <source>
        <dbReference type="SAM" id="MobiDB-lite"/>
    </source>
</evidence>
<name>A0ABU1XGL5_9NOCA</name>
<feature type="region of interest" description="Disordered" evidence="1">
    <location>
        <begin position="118"/>
        <end position="160"/>
    </location>
</feature>
<keyword evidence="3" id="KW-1185">Reference proteome</keyword>
<dbReference type="InterPro" id="IPR046036">
    <property type="entry name" value="DUF5994"/>
</dbReference>
<evidence type="ECO:0000313" key="3">
    <source>
        <dbReference type="Proteomes" id="UP001251217"/>
    </source>
</evidence>
<evidence type="ECO:0000313" key="2">
    <source>
        <dbReference type="EMBL" id="MDR7169700.1"/>
    </source>
</evidence>